<proteinExistence type="inferred from homology"/>
<dbReference type="KEGG" id="fae:FAES_3030"/>
<keyword evidence="15" id="KW-1185">Reference proteome</keyword>
<evidence type="ECO:0000256" key="12">
    <source>
        <dbReference type="SAM" id="Phobius"/>
    </source>
</evidence>
<evidence type="ECO:0000313" key="14">
    <source>
        <dbReference type="EMBL" id="CCH01039.1"/>
    </source>
</evidence>
<evidence type="ECO:0000259" key="13">
    <source>
        <dbReference type="PROSITE" id="PS52015"/>
    </source>
</evidence>
<feature type="transmembrane region" description="Helical" evidence="12">
    <location>
        <begin position="99"/>
        <end position="117"/>
    </location>
</feature>
<evidence type="ECO:0000313" key="15">
    <source>
        <dbReference type="Proteomes" id="UP000011058"/>
    </source>
</evidence>
<dbReference type="eggNOG" id="COG0810">
    <property type="taxonomic scope" value="Bacteria"/>
</dbReference>
<feature type="domain" description="TonB C-terminal" evidence="13">
    <location>
        <begin position="522"/>
        <end position="618"/>
    </location>
</feature>
<dbReference type="Gene3D" id="2.60.40.1120">
    <property type="entry name" value="Carboxypeptidase-like, regulatory domain"/>
    <property type="match status" value="2"/>
</dbReference>
<feature type="transmembrane region" description="Helical" evidence="12">
    <location>
        <begin position="37"/>
        <end position="64"/>
    </location>
</feature>
<evidence type="ECO:0000256" key="9">
    <source>
        <dbReference type="ARBA" id="ARBA00023136"/>
    </source>
</evidence>
<dbReference type="GO" id="GO:0015031">
    <property type="term" value="P:protein transport"/>
    <property type="evidence" value="ECO:0007669"/>
    <property type="project" value="UniProtKB-KW"/>
</dbReference>
<dbReference type="InterPro" id="IPR037682">
    <property type="entry name" value="TonB_C"/>
</dbReference>
<dbReference type="eggNOG" id="COG4219">
    <property type="taxonomic scope" value="Bacteria"/>
</dbReference>
<protein>
    <submittedName>
        <fullName evidence="14">TonB family protein</fullName>
    </submittedName>
</protein>
<keyword evidence="6 10" id="KW-0812">Transmembrane</keyword>
<dbReference type="RefSeq" id="WP_015332138.1">
    <property type="nucleotide sequence ID" value="NC_020054.1"/>
</dbReference>
<comment type="similarity">
    <text evidence="10">Belongs to the TonB-dependent receptor family.</text>
</comment>
<dbReference type="PANTHER" id="PTHR33446">
    <property type="entry name" value="PROTEIN TONB-RELATED"/>
    <property type="match status" value="1"/>
</dbReference>
<dbReference type="GO" id="GO:0098797">
    <property type="term" value="C:plasma membrane protein complex"/>
    <property type="evidence" value="ECO:0007669"/>
    <property type="project" value="TreeGrafter"/>
</dbReference>
<dbReference type="InterPro" id="IPR051045">
    <property type="entry name" value="TonB-dependent_transducer"/>
</dbReference>
<reference evidence="14 15" key="1">
    <citation type="journal article" date="2012" name="J. Bacteriol.">
        <title>Genome Sequence of Fibrella aestuarina BUZ 2T, a Filamentous Marine Bacterium.</title>
        <authorList>
            <person name="Filippini M."/>
            <person name="Qi W."/>
            <person name="Blom J."/>
            <person name="Goesmann A."/>
            <person name="Smits T.H."/>
            <person name="Bagheri H.C."/>
        </authorList>
    </citation>
    <scope>NUCLEOTIDE SEQUENCE [LARGE SCALE GENOMIC DNA]</scope>
    <source>
        <strain evidence="15">BUZ 2T</strain>
    </source>
</reference>
<organism evidence="14 15">
    <name type="scientific">Fibrella aestuarina BUZ 2</name>
    <dbReference type="NCBI Taxonomy" id="1166018"/>
    <lineage>
        <taxon>Bacteria</taxon>
        <taxon>Pseudomonadati</taxon>
        <taxon>Bacteroidota</taxon>
        <taxon>Cytophagia</taxon>
        <taxon>Cytophagales</taxon>
        <taxon>Spirosomataceae</taxon>
        <taxon>Fibrella</taxon>
    </lineage>
</organism>
<dbReference type="STRING" id="1166018.FAES_3030"/>
<name>I0KA86_9BACT</name>
<evidence type="ECO:0000256" key="4">
    <source>
        <dbReference type="ARBA" id="ARBA00022475"/>
    </source>
</evidence>
<dbReference type="SUPFAM" id="SSF74653">
    <property type="entry name" value="TolA/TonB C-terminal domain"/>
    <property type="match status" value="1"/>
</dbReference>
<dbReference type="MEROPS" id="M56.003"/>
<accession>I0KA86</accession>
<evidence type="ECO:0000256" key="7">
    <source>
        <dbReference type="ARBA" id="ARBA00022927"/>
    </source>
</evidence>
<keyword evidence="10" id="KW-1134">Transmembrane beta strand</keyword>
<dbReference type="Gene3D" id="3.30.1150.10">
    <property type="match status" value="1"/>
</dbReference>
<dbReference type="EMBL" id="HE796683">
    <property type="protein sequence ID" value="CCH01039.1"/>
    <property type="molecule type" value="Genomic_DNA"/>
</dbReference>
<dbReference type="CDD" id="cd07341">
    <property type="entry name" value="M56_BlaR1_MecR1_like"/>
    <property type="match status" value="1"/>
</dbReference>
<gene>
    <name evidence="14" type="ORF">FAES_3030</name>
</gene>
<dbReference type="HOGENOM" id="CLU_013798_1_1_10"/>
<dbReference type="PROSITE" id="PS52016">
    <property type="entry name" value="TONB_DEPENDENT_REC_3"/>
    <property type="match status" value="1"/>
</dbReference>
<dbReference type="Proteomes" id="UP000011058">
    <property type="component" value="Chromosome"/>
</dbReference>
<dbReference type="AlphaFoldDB" id="I0KA86"/>
<keyword evidence="5" id="KW-0997">Cell inner membrane</keyword>
<keyword evidence="9 10" id="KW-0472">Membrane</keyword>
<dbReference type="PROSITE" id="PS52015">
    <property type="entry name" value="TONB_CTD"/>
    <property type="match status" value="1"/>
</dbReference>
<dbReference type="InterPro" id="IPR039426">
    <property type="entry name" value="TonB-dep_rcpt-like"/>
</dbReference>
<feature type="transmembrane region" description="Helical" evidence="12">
    <location>
        <begin position="6"/>
        <end position="25"/>
    </location>
</feature>
<dbReference type="PATRIC" id="fig|1166018.3.peg.4799"/>
<dbReference type="Pfam" id="PF03544">
    <property type="entry name" value="TonB_C"/>
    <property type="match status" value="1"/>
</dbReference>
<keyword evidence="4" id="KW-1003">Cell membrane</keyword>
<dbReference type="GO" id="GO:0009279">
    <property type="term" value="C:cell outer membrane"/>
    <property type="evidence" value="ECO:0007669"/>
    <property type="project" value="UniProtKB-SubCell"/>
</dbReference>
<sequence>MTPLLLYWLKANLFLCLFYGSYWLLLRNHTFLRLNRVYLLGTLLASFLLPLVQVPGLSLGWLWADEAPVTATVTAEAGYVVSATELTDSAPILPDWPKLLYWAVLAGAVVLSVRAGWRVGRVLWRIHQWPTASQPDHTLVYPPDSQTPTFSFFRYLVLNPADTQSETVRQHELGHIRQWHSVDVLLIELAQALCWPNPALWGYGRAIRETHEFLADRFATEQATTQRDDYARFLVSYAFDLPTDALTHPFSTNQTNFPSLKQRIQMIYKQHTQRRALWKYALILPVTTALLALTTAPEPTSDTSTGALATPGATAQVYVEGVISGKGSTPLPGAFVSVKGASSGATTDLKGHFQLTVPTSTVLTVNARGYQDMELTINPEDGDLVVFGDLRLTPKTAHAPETVSAASASVRVSGVVRASDNSPLPGATIEVKNGQRGTTTDVQGHFQLDAPAGSTLITRFVGFKPQTIPVATNISILNVNVVLDPASATTNVPKPVVEPYRITPSQQSEVFTVVQQVPTFPGGQAKLYRFLGQTLRYPAEAVKKNVSGKVFISFVVNADGRLDQIRVLKGIGAGCDEEAVRVVSLMPNWIPGKQNGRVVAVKYNLPIHFQLDKKPAKATGFNQTGTSANPDDQSQSTATASTSGKPTMTVKPLLRPLMGQEPLYVINGEEITKAEMDAIDPASIESISVWKSGPRLDAYGSKAQYGLVEITLKAK</sequence>
<evidence type="ECO:0000256" key="8">
    <source>
        <dbReference type="ARBA" id="ARBA00022989"/>
    </source>
</evidence>
<dbReference type="GO" id="GO:0055085">
    <property type="term" value="P:transmembrane transport"/>
    <property type="evidence" value="ECO:0007669"/>
    <property type="project" value="InterPro"/>
</dbReference>
<evidence type="ECO:0000256" key="1">
    <source>
        <dbReference type="ARBA" id="ARBA00004383"/>
    </source>
</evidence>
<dbReference type="OrthoDB" id="1522859at2"/>
<keyword evidence="8 12" id="KW-1133">Transmembrane helix</keyword>
<evidence type="ECO:0000256" key="6">
    <source>
        <dbReference type="ARBA" id="ARBA00022692"/>
    </source>
</evidence>
<dbReference type="NCBIfam" id="TIGR01352">
    <property type="entry name" value="tonB_Cterm"/>
    <property type="match status" value="1"/>
</dbReference>
<keyword evidence="3 10" id="KW-0813">Transport</keyword>
<dbReference type="InterPro" id="IPR006260">
    <property type="entry name" value="TonB/TolA_C"/>
</dbReference>
<evidence type="ECO:0000256" key="11">
    <source>
        <dbReference type="SAM" id="MobiDB-lite"/>
    </source>
</evidence>
<feature type="transmembrane region" description="Helical" evidence="12">
    <location>
        <begin position="276"/>
        <end position="296"/>
    </location>
</feature>
<comment type="similarity">
    <text evidence="2">Belongs to the TonB family.</text>
</comment>
<evidence type="ECO:0000256" key="5">
    <source>
        <dbReference type="ARBA" id="ARBA00022519"/>
    </source>
</evidence>
<keyword evidence="10" id="KW-0998">Cell outer membrane</keyword>
<dbReference type="InterPro" id="IPR008969">
    <property type="entry name" value="CarboxyPept-like_regulatory"/>
</dbReference>
<dbReference type="Pfam" id="PF05569">
    <property type="entry name" value="Peptidase_M56"/>
    <property type="match status" value="1"/>
</dbReference>
<evidence type="ECO:0000256" key="10">
    <source>
        <dbReference type="PROSITE-ProRule" id="PRU01360"/>
    </source>
</evidence>
<dbReference type="PANTHER" id="PTHR33446:SF2">
    <property type="entry name" value="PROTEIN TONB"/>
    <property type="match status" value="1"/>
</dbReference>
<dbReference type="Gene3D" id="2.170.130.10">
    <property type="entry name" value="TonB-dependent receptor, plug domain"/>
    <property type="match status" value="1"/>
</dbReference>
<feature type="region of interest" description="Disordered" evidence="11">
    <location>
        <begin position="618"/>
        <end position="650"/>
    </location>
</feature>
<dbReference type="InterPro" id="IPR037066">
    <property type="entry name" value="Plug_dom_sf"/>
</dbReference>
<dbReference type="GO" id="GO:0031992">
    <property type="term" value="F:energy transducer activity"/>
    <property type="evidence" value="ECO:0007669"/>
    <property type="project" value="TreeGrafter"/>
</dbReference>
<evidence type="ECO:0000256" key="3">
    <source>
        <dbReference type="ARBA" id="ARBA00022448"/>
    </source>
</evidence>
<feature type="compositionally biased region" description="Low complexity" evidence="11">
    <location>
        <begin position="633"/>
        <end position="643"/>
    </location>
</feature>
<feature type="compositionally biased region" description="Polar residues" evidence="11">
    <location>
        <begin position="620"/>
        <end position="632"/>
    </location>
</feature>
<dbReference type="InterPro" id="IPR008756">
    <property type="entry name" value="Peptidase_M56"/>
</dbReference>
<keyword evidence="7" id="KW-0653">Protein transport</keyword>
<dbReference type="SUPFAM" id="SSF49464">
    <property type="entry name" value="Carboxypeptidase regulatory domain-like"/>
    <property type="match status" value="2"/>
</dbReference>
<evidence type="ECO:0000256" key="2">
    <source>
        <dbReference type="ARBA" id="ARBA00006555"/>
    </source>
</evidence>
<dbReference type="Pfam" id="PF13715">
    <property type="entry name" value="CarbopepD_reg_2"/>
    <property type="match status" value="2"/>
</dbReference>
<comment type="subcellular location">
    <subcellularLocation>
        <location evidence="1">Cell inner membrane</location>
        <topology evidence="1">Single-pass membrane protein</topology>
        <orientation evidence="1">Periplasmic side</orientation>
    </subcellularLocation>
    <subcellularLocation>
        <location evidence="10">Cell outer membrane</location>
        <topology evidence="10">Multi-pass membrane protein</topology>
    </subcellularLocation>
</comment>